<dbReference type="Proteomes" id="UP000322699">
    <property type="component" value="Unassembled WGS sequence"/>
</dbReference>
<gene>
    <name evidence="1" type="ORF">LF1_14750</name>
</gene>
<evidence type="ECO:0000313" key="2">
    <source>
        <dbReference type="Proteomes" id="UP000322699"/>
    </source>
</evidence>
<name>A0A5B1CFG7_9BACT</name>
<sequence>MKGQTGHDHMLTPDGASAPIISLGCEVMGIFHLAAMSSQYD</sequence>
<evidence type="ECO:0000313" key="1">
    <source>
        <dbReference type="EMBL" id="KAA1258951.1"/>
    </source>
</evidence>
<organism evidence="1 2">
    <name type="scientific">Rubripirellula obstinata</name>
    <dbReference type="NCBI Taxonomy" id="406547"/>
    <lineage>
        <taxon>Bacteria</taxon>
        <taxon>Pseudomonadati</taxon>
        <taxon>Planctomycetota</taxon>
        <taxon>Planctomycetia</taxon>
        <taxon>Pirellulales</taxon>
        <taxon>Pirellulaceae</taxon>
        <taxon>Rubripirellula</taxon>
    </lineage>
</organism>
<protein>
    <submittedName>
        <fullName evidence="1">Uncharacterized protein</fullName>
    </submittedName>
</protein>
<dbReference type="AlphaFoldDB" id="A0A5B1CFG7"/>
<keyword evidence="2" id="KW-1185">Reference proteome</keyword>
<dbReference type="EMBL" id="VRLW01000001">
    <property type="protein sequence ID" value="KAA1258951.1"/>
    <property type="molecule type" value="Genomic_DNA"/>
</dbReference>
<dbReference type="RefSeq" id="WP_261340481.1">
    <property type="nucleotide sequence ID" value="NZ_LWSK01000096.1"/>
</dbReference>
<proteinExistence type="predicted"/>
<dbReference type="PROSITE" id="PS51257">
    <property type="entry name" value="PROKAR_LIPOPROTEIN"/>
    <property type="match status" value="1"/>
</dbReference>
<reference evidence="1 2" key="1">
    <citation type="submission" date="2019-08" db="EMBL/GenBank/DDBJ databases">
        <title>Deep-cultivation of Planctomycetes and their phenomic and genomic characterization uncovers novel biology.</title>
        <authorList>
            <person name="Wiegand S."/>
            <person name="Jogler M."/>
            <person name="Boedeker C."/>
            <person name="Pinto D."/>
            <person name="Vollmers J."/>
            <person name="Rivas-Marin E."/>
            <person name="Kohn T."/>
            <person name="Peeters S.H."/>
            <person name="Heuer A."/>
            <person name="Rast P."/>
            <person name="Oberbeckmann S."/>
            <person name="Bunk B."/>
            <person name="Jeske O."/>
            <person name="Meyerdierks A."/>
            <person name="Storesund J.E."/>
            <person name="Kallscheuer N."/>
            <person name="Luecker S."/>
            <person name="Lage O.M."/>
            <person name="Pohl T."/>
            <person name="Merkel B.J."/>
            <person name="Hornburger P."/>
            <person name="Mueller R.-W."/>
            <person name="Bruemmer F."/>
            <person name="Labrenz M."/>
            <person name="Spormann A.M."/>
            <person name="Op Den Camp H."/>
            <person name="Overmann J."/>
            <person name="Amann R."/>
            <person name="Jetten M.S.M."/>
            <person name="Mascher T."/>
            <person name="Medema M.H."/>
            <person name="Devos D.P."/>
            <person name="Kaster A.-K."/>
            <person name="Ovreas L."/>
            <person name="Rohde M."/>
            <person name="Galperin M.Y."/>
            <person name="Jogler C."/>
        </authorList>
    </citation>
    <scope>NUCLEOTIDE SEQUENCE [LARGE SCALE GENOMIC DNA]</scope>
    <source>
        <strain evidence="1 2">LF1</strain>
    </source>
</reference>
<comment type="caution">
    <text evidence="1">The sequence shown here is derived from an EMBL/GenBank/DDBJ whole genome shotgun (WGS) entry which is preliminary data.</text>
</comment>
<accession>A0A5B1CFG7</accession>